<proteinExistence type="predicted"/>
<dbReference type="AlphaFoldDB" id="A0A0H4QFP9"/>
<keyword evidence="2" id="KW-1185">Reference proteome</keyword>
<dbReference type="RefSeq" id="WP_048704418.1">
    <property type="nucleotide sequence ID" value="NZ_CP012034.1"/>
</dbReference>
<dbReference type="STRING" id="1007676.ABM34_06600"/>
<dbReference type="EMBL" id="CP012034">
    <property type="protein sequence ID" value="AKP67239.1"/>
    <property type="molecule type" value="Genomic_DNA"/>
</dbReference>
<name>A0A0H4QFP9_9LACO</name>
<evidence type="ECO:0000313" key="1">
    <source>
        <dbReference type="EMBL" id="AKP67239.1"/>
    </source>
</evidence>
<evidence type="ECO:0008006" key="3">
    <source>
        <dbReference type="Google" id="ProtNLM"/>
    </source>
</evidence>
<dbReference type="KEGG" id="lgn:ABM34_06600"/>
<dbReference type="OrthoDB" id="2248780at2"/>
<sequence>MDLQEGFTKAIENDLLIHGVLKRLHIYQTNDNYQDYVQEARIIFAESFVEYSQTDTDLDKFNVYIFQKLIWRMTDLLRKEQRFSDVHSLEVFDFERVKLDQAEFFEELDLDCLSEFEKKLFYDAFIAEISIPKLARIYGCSDRNLRYHRDAIKAKLRKLLS</sequence>
<evidence type="ECO:0000313" key="2">
    <source>
        <dbReference type="Proteomes" id="UP000036106"/>
    </source>
</evidence>
<organism evidence="1 2">
    <name type="scientific">Companilactobacillus ginsenosidimutans</name>
    <dbReference type="NCBI Taxonomy" id="1007676"/>
    <lineage>
        <taxon>Bacteria</taxon>
        <taxon>Bacillati</taxon>
        <taxon>Bacillota</taxon>
        <taxon>Bacilli</taxon>
        <taxon>Lactobacillales</taxon>
        <taxon>Lactobacillaceae</taxon>
        <taxon>Companilactobacillus</taxon>
    </lineage>
</organism>
<reference evidence="2" key="1">
    <citation type="submission" date="2015-07" db="EMBL/GenBank/DDBJ databases">
        <title>Lactobacillus ginsenosidimutans/EMML 3141/ whole genome sequencing.</title>
        <authorList>
            <person name="Kim M.K."/>
            <person name="Im W.-T."/>
            <person name="Srinivasan S."/>
            <person name="Lee J.-J."/>
        </authorList>
    </citation>
    <scope>NUCLEOTIDE SEQUENCE [LARGE SCALE GENOMIC DNA]</scope>
    <source>
        <strain evidence="2">EMML 3041</strain>
    </source>
</reference>
<dbReference type="Proteomes" id="UP000036106">
    <property type="component" value="Chromosome"/>
</dbReference>
<protein>
    <recommendedName>
        <fullName evidence="3">RNA polymerase sigma-70 region 2 domain-containing protein</fullName>
    </recommendedName>
</protein>
<dbReference type="PATRIC" id="fig|1007676.4.peg.1312"/>
<accession>A0A0H4QFP9</accession>
<gene>
    <name evidence="1" type="ORF">ABM34_06600</name>
</gene>